<accession>A0A2R5EI68</accession>
<reference evidence="4 5" key="1">
    <citation type="submission" date="2017-08" db="EMBL/GenBank/DDBJ databases">
        <title>Substantial Increase in Enzyme Production by Combined Drug-Resistance Mutations in Paenibacillus agaridevorans.</title>
        <authorList>
            <person name="Tanaka Y."/>
            <person name="Funane K."/>
            <person name="Hosaka T."/>
            <person name="Shiwa Y."/>
            <person name="Fujita N."/>
            <person name="Miyazaki T."/>
            <person name="Yoshikawa H."/>
            <person name="Murakami K."/>
            <person name="Kasahara K."/>
            <person name="Inaoka T."/>
            <person name="Hiraga Y."/>
            <person name="Ochi K."/>
        </authorList>
    </citation>
    <scope>NUCLEOTIDE SEQUENCE [LARGE SCALE GENOMIC DNA]</scope>
    <source>
        <strain evidence="4 5">T-3040</strain>
    </source>
</reference>
<feature type="domain" description="SLH" evidence="3">
    <location>
        <begin position="21"/>
        <end position="84"/>
    </location>
</feature>
<evidence type="ECO:0000313" key="4">
    <source>
        <dbReference type="EMBL" id="GBG06207.1"/>
    </source>
</evidence>
<feature type="region of interest" description="Disordered" evidence="1">
    <location>
        <begin position="300"/>
        <end position="322"/>
    </location>
</feature>
<dbReference type="Pfam" id="PF00395">
    <property type="entry name" value="SLH"/>
    <property type="match status" value="2"/>
</dbReference>
<dbReference type="RefSeq" id="WP_258234810.1">
    <property type="nucleotide sequence ID" value="NZ_BDQX01000036.1"/>
</dbReference>
<keyword evidence="2" id="KW-0732">Signal</keyword>
<evidence type="ECO:0000256" key="2">
    <source>
        <dbReference type="SAM" id="SignalP"/>
    </source>
</evidence>
<name>A0A2R5EI68_9BACL</name>
<sequence length="322" mass="35375">MKKKPLFIMAIVAVLLFTLGQSVMAFSDVSKDPNADKINALKEQGILSGYADGEFKPNGTLSYASAISMIVKGLDLNLDHVRFIRMPLASDNHPNLEDDAWYSQAFVIADFYDLGIPKDVKATDKITKEQYAHHLFKAMMTKGDFAFIEIFMLINDEADIDSKYMDSIQKLLISKIVSLDDKQNFHPTKAIARGEAAGWLFDGIRFVEEQTPIEPEPEQPAYDFELSVDAVNAEVNKVTVSAQLPHPGYGLRIASIAFEGNKALINVEVVQPDPDKMYPQVITEAKVSTYVDAKLKPELASDAASSASGSTGISDDSVSSNQ</sequence>
<dbReference type="PROSITE" id="PS51272">
    <property type="entry name" value="SLH"/>
    <property type="match status" value="1"/>
</dbReference>
<dbReference type="Proteomes" id="UP000245202">
    <property type="component" value="Unassembled WGS sequence"/>
</dbReference>
<dbReference type="EMBL" id="BDQX01000036">
    <property type="protein sequence ID" value="GBG06207.1"/>
    <property type="molecule type" value="Genomic_DNA"/>
</dbReference>
<dbReference type="AlphaFoldDB" id="A0A2R5EI68"/>
<organism evidence="4 5">
    <name type="scientific">Paenibacillus agaridevorans</name>
    <dbReference type="NCBI Taxonomy" id="171404"/>
    <lineage>
        <taxon>Bacteria</taxon>
        <taxon>Bacillati</taxon>
        <taxon>Bacillota</taxon>
        <taxon>Bacilli</taxon>
        <taxon>Bacillales</taxon>
        <taxon>Paenibacillaceae</taxon>
        <taxon>Paenibacillus</taxon>
    </lineage>
</organism>
<evidence type="ECO:0000313" key="5">
    <source>
        <dbReference type="Proteomes" id="UP000245202"/>
    </source>
</evidence>
<protein>
    <submittedName>
        <fullName evidence="4">S-layer protein</fullName>
    </submittedName>
</protein>
<dbReference type="InterPro" id="IPR001119">
    <property type="entry name" value="SLH_dom"/>
</dbReference>
<feature type="signal peptide" evidence="2">
    <location>
        <begin position="1"/>
        <end position="25"/>
    </location>
</feature>
<proteinExistence type="predicted"/>
<evidence type="ECO:0000256" key="1">
    <source>
        <dbReference type="SAM" id="MobiDB-lite"/>
    </source>
</evidence>
<comment type="caution">
    <text evidence="4">The sequence shown here is derived from an EMBL/GenBank/DDBJ whole genome shotgun (WGS) entry which is preliminary data.</text>
</comment>
<feature type="chain" id="PRO_5015314745" evidence="2">
    <location>
        <begin position="26"/>
        <end position="322"/>
    </location>
</feature>
<gene>
    <name evidence="4" type="ORF">PAT3040_00721</name>
</gene>
<keyword evidence="5" id="KW-1185">Reference proteome</keyword>
<evidence type="ECO:0000259" key="3">
    <source>
        <dbReference type="PROSITE" id="PS51272"/>
    </source>
</evidence>